<proteinExistence type="predicted"/>
<accession>A0A067EDR0</accession>
<dbReference type="AlphaFoldDB" id="A0A067EDR0"/>
<reference evidence="1 2" key="1">
    <citation type="submission" date="2014-04" db="EMBL/GenBank/DDBJ databases">
        <authorList>
            <consortium name="International Citrus Genome Consortium"/>
            <person name="Gmitter F."/>
            <person name="Chen C."/>
            <person name="Farmerie W."/>
            <person name="Harkins T."/>
            <person name="Desany B."/>
            <person name="Mohiuddin M."/>
            <person name="Kodira C."/>
            <person name="Borodovsky M."/>
            <person name="Lomsadze A."/>
            <person name="Burns P."/>
            <person name="Jenkins J."/>
            <person name="Prochnik S."/>
            <person name="Shu S."/>
            <person name="Chapman J."/>
            <person name="Pitluck S."/>
            <person name="Schmutz J."/>
            <person name="Rokhsar D."/>
        </authorList>
    </citation>
    <scope>NUCLEOTIDE SEQUENCE</scope>
</reference>
<gene>
    <name evidence="1" type="ORF">CISIN_1g0292022mg</name>
</gene>
<name>A0A067EDR0_CITSI</name>
<dbReference type="EMBL" id="KK785020">
    <property type="protein sequence ID" value="KDO53188.1"/>
    <property type="molecule type" value="Genomic_DNA"/>
</dbReference>
<organism evidence="1 2">
    <name type="scientific">Citrus sinensis</name>
    <name type="common">Sweet orange</name>
    <name type="synonym">Citrus aurantium var. sinensis</name>
    <dbReference type="NCBI Taxonomy" id="2711"/>
    <lineage>
        <taxon>Eukaryota</taxon>
        <taxon>Viridiplantae</taxon>
        <taxon>Streptophyta</taxon>
        <taxon>Embryophyta</taxon>
        <taxon>Tracheophyta</taxon>
        <taxon>Spermatophyta</taxon>
        <taxon>Magnoliopsida</taxon>
        <taxon>eudicotyledons</taxon>
        <taxon>Gunneridae</taxon>
        <taxon>Pentapetalae</taxon>
        <taxon>rosids</taxon>
        <taxon>malvids</taxon>
        <taxon>Sapindales</taxon>
        <taxon>Rutaceae</taxon>
        <taxon>Aurantioideae</taxon>
        <taxon>Citrus</taxon>
    </lineage>
</organism>
<evidence type="ECO:0000313" key="1">
    <source>
        <dbReference type="EMBL" id="KDO53188.1"/>
    </source>
</evidence>
<evidence type="ECO:0000313" key="2">
    <source>
        <dbReference type="Proteomes" id="UP000027120"/>
    </source>
</evidence>
<sequence length="16" mass="1815">STPRGCFSCFCPLIRQ</sequence>
<protein>
    <submittedName>
        <fullName evidence="1">Uncharacterized protein</fullName>
    </submittedName>
</protein>
<feature type="non-terminal residue" evidence="1">
    <location>
        <position position="1"/>
    </location>
</feature>
<dbReference type="Proteomes" id="UP000027120">
    <property type="component" value="Unassembled WGS sequence"/>
</dbReference>
<keyword evidence="2" id="KW-1185">Reference proteome</keyword>